<dbReference type="InterPro" id="IPR006311">
    <property type="entry name" value="TAT_signal"/>
</dbReference>
<comment type="caution">
    <text evidence="1">The sequence shown here is derived from an EMBL/GenBank/DDBJ whole genome shotgun (WGS) entry which is preliminary data.</text>
</comment>
<dbReference type="Proteomes" id="UP000619293">
    <property type="component" value="Unassembled WGS sequence"/>
</dbReference>
<evidence type="ECO:0000313" key="2">
    <source>
        <dbReference type="Proteomes" id="UP000619293"/>
    </source>
</evidence>
<evidence type="ECO:0008006" key="3">
    <source>
        <dbReference type="Google" id="ProtNLM"/>
    </source>
</evidence>
<reference evidence="1 2" key="1">
    <citation type="submission" date="2021-01" db="EMBL/GenBank/DDBJ databases">
        <title>Whole genome shotgun sequence of Catellatospora chokoriensis NBRC 107358.</title>
        <authorList>
            <person name="Komaki H."/>
            <person name="Tamura T."/>
        </authorList>
    </citation>
    <scope>NUCLEOTIDE SEQUENCE [LARGE SCALE GENOMIC DNA]</scope>
    <source>
        <strain evidence="1 2">NBRC 107358</strain>
    </source>
</reference>
<organism evidence="1 2">
    <name type="scientific">Catellatospora chokoriensis</name>
    <dbReference type="NCBI Taxonomy" id="310353"/>
    <lineage>
        <taxon>Bacteria</taxon>
        <taxon>Bacillati</taxon>
        <taxon>Actinomycetota</taxon>
        <taxon>Actinomycetes</taxon>
        <taxon>Micromonosporales</taxon>
        <taxon>Micromonosporaceae</taxon>
        <taxon>Catellatospora</taxon>
    </lineage>
</organism>
<dbReference type="RefSeq" id="WP_191837427.1">
    <property type="nucleotide sequence ID" value="NZ_BAAALB010000001.1"/>
</dbReference>
<dbReference type="AlphaFoldDB" id="A0A8J3K2W5"/>
<accession>A0A8J3K2W5</accession>
<sequence length="175" mass="17738">MPESIDGGARNVRRRTVLKGVGTLLPGLLLPAVAGGTAAAAAESRPAPGGVAQGAFSAGGYTWQAAGSPGPQAVSGVVFTLAAGALPLAGRRVRFSISEFHAVGRSVWFEAAAGRKSLRRFGYVDLDTDAAGTVRLDPWLRLGAVPTSALGARPVLRAQLVGAETILASARLAVV</sequence>
<gene>
    <name evidence="1" type="ORF">Cch02nite_64580</name>
</gene>
<evidence type="ECO:0000313" key="1">
    <source>
        <dbReference type="EMBL" id="GIF93014.1"/>
    </source>
</evidence>
<keyword evidence="2" id="KW-1185">Reference proteome</keyword>
<protein>
    <recommendedName>
        <fullName evidence="3">Htaa protein</fullName>
    </recommendedName>
</protein>
<dbReference type="PROSITE" id="PS51318">
    <property type="entry name" value="TAT"/>
    <property type="match status" value="1"/>
</dbReference>
<dbReference type="EMBL" id="BONG01000054">
    <property type="protein sequence ID" value="GIF93014.1"/>
    <property type="molecule type" value="Genomic_DNA"/>
</dbReference>
<name>A0A8J3K2W5_9ACTN</name>
<proteinExistence type="predicted"/>